<feature type="compositionally biased region" description="Basic and acidic residues" evidence="1">
    <location>
        <begin position="526"/>
        <end position="535"/>
    </location>
</feature>
<reference evidence="2" key="1">
    <citation type="submission" date="2018-05" db="EMBL/GenBank/DDBJ databases">
        <authorList>
            <person name="Kondepudi K.K."/>
            <person name="Singh S."/>
            <person name="Chaudhry V."/>
            <person name="Mantri S."/>
            <person name="Bhadada S."/>
            <person name="Bishnoi M."/>
            <person name="Kaur J."/>
            <person name="Sharma S."/>
            <person name="Bhatia R."/>
        </authorList>
    </citation>
    <scope>NUCLEOTIDE SEQUENCE</scope>
    <source>
        <strain evidence="2">Bif11</strain>
    </source>
</reference>
<proteinExistence type="predicted"/>
<dbReference type="NCBIfam" id="TIGR03544">
    <property type="entry name" value="DivI1A_domain"/>
    <property type="match status" value="2"/>
</dbReference>
<protein>
    <submittedName>
        <fullName evidence="2">DivIVA domain-containing protein</fullName>
    </submittedName>
</protein>
<gene>
    <name evidence="2" type="ORF">DC496_03660</name>
</gene>
<evidence type="ECO:0000313" key="2">
    <source>
        <dbReference type="EMBL" id="MDN4187476.1"/>
    </source>
</evidence>
<reference evidence="2" key="2">
    <citation type="journal article" date="2022" name="3 Biotech.">
        <title>Isomaltooligosaccharides utilization and genomic characterization of human infant anti-inflammatory Bifidobacterium longum and Bifidobacterium breve strains.</title>
        <authorList>
            <person name="Sharma S."/>
            <person name="Singh S."/>
            <person name="Chaudhary V."/>
            <person name="Mantri S."/>
            <person name="Chander A."/>
            <person name="Maurya R."/>
            <person name="Rajarammohan S."/>
            <person name="Singh R.P."/>
            <person name="Rishi P."/>
            <person name="Bishnoi M."/>
            <person name="Bhadada S.K."/>
            <person name="Kondepudi K.K."/>
        </authorList>
    </citation>
    <scope>NUCLEOTIDE SEQUENCE</scope>
    <source>
        <strain evidence="2">Bif11</strain>
    </source>
</reference>
<dbReference type="NCBIfam" id="TIGR03543">
    <property type="entry name" value="divI1A_rptt_fam"/>
    <property type="match status" value="1"/>
</dbReference>
<evidence type="ECO:0000256" key="1">
    <source>
        <dbReference type="SAM" id="MobiDB-lite"/>
    </source>
</evidence>
<accession>A0AAW7LDR2</accession>
<name>A0AAW7LDR2_BIFBR</name>
<dbReference type="InterPro" id="IPR019933">
    <property type="entry name" value="DivIVA_domain"/>
</dbReference>
<dbReference type="InterPro" id="IPR019932">
    <property type="entry name" value="CHP03543"/>
</dbReference>
<feature type="compositionally biased region" description="Basic and acidic residues" evidence="1">
    <location>
        <begin position="489"/>
        <end position="498"/>
    </location>
</feature>
<feature type="compositionally biased region" description="Low complexity" evidence="1">
    <location>
        <begin position="410"/>
        <end position="427"/>
    </location>
</feature>
<organism evidence="2 3">
    <name type="scientific">Bifidobacterium breve</name>
    <dbReference type="NCBI Taxonomy" id="1685"/>
    <lineage>
        <taxon>Bacteria</taxon>
        <taxon>Bacillati</taxon>
        <taxon>Actinomycetota</taxon>
        <taxon>Actinomycetes</taxon>
        <taxon>Bifidobacteriales</taxon>
        <taxon>Bifidobacteriaceae</taxon>
        <taxon>Bifidobacterium</taxon>
    </lineage>
</organism>
<dbReference type="EMBL" id="QELD01000005">
    <property type="protein sequence ID" value="MDN4187476.1"/>
    <property type="molecule type" value="Genomic_DNA"/>
</dbReference>
<evidence type="ECO:0000313" key="3">
    <source>
        <dbReference type="Proteomes" id="UP001169990"/>
    </source>
</evidence>
<dbReference type="AlphaFoldDB" id="A0AAW7LDR2"/>
<sequence length="535" mass="56146">MAQELREGDGKAGIARAGKRKWGYDPAQVDSFLERAHTLYDSEGIRLTQRDIQAVSFDLTKDGYVIAQVDAALNRLERAVVDKQTAWEIAQHGRVTWKAQTENLYQQILEHVEREQGERFKPGEAKQPSYDKKQVDRLTDQIVDKAAASLGVDGVTEDDVRDLADLNAVSVSNVIFTQRKGKKGYDERQVDYFLNACVQLLSRIESYARVGGASANEPAAAAAPAPAAAVAAPAEAVSPLFAANAQRPAADARFAPQAAASDDAFDALHQAEQNLFVTRPAAEQADNASAPAAYQPASYAPASSAAPQPVVSDAPSFGAKSAPAAPSTPSVPAVPVVPVAPAAPVTPVAPAIPPTAESDSSLAALAHMARASQDIPAVSVPSFEPKMPSLGTPEELKLNDMPAPVTPAAAPVTAAAAAPAAPSEAPAAPEPPHAQTSHQPAPETMPVSFAPANKPVRTTGSVPIPVADHSDDVPAEPVSTPKPAAQPSKDAETKRPEQISDMPFPSLFPTSDDFNSSIPDLSFPTLDHDDTKKEQ</sequence>
<feature type="region of interest" description="Disordered" evidence="1">
    <location>
        <begin position="302"/>
        <end position="330"/>
    </location>
</feature>
<dbReference type="Proteomes" id="UP001169990">
    <property type="component" value="Unassembled WGS sequence"/>
</dbReference>
<comment type="caution">
    <text evidence="2">The sequence shown here is derived from an EMBL/GenBank/DDBJ whole genome shotgun (WGS) entry which is preliminary data.</text>
</comment>
<feature type="compositionally biased region" description="Polar residues" evidence="1">
    <location>
        <begin position="508"/>
        <end position="519"/>
    </location>
</feature>
<feature type="region of interest" description="Disordered" evidence="1">
    <location>
        <begin position="410"/>
        <end position="535"/>
    </location>
</feature>
<dbReference type="RefSeq" id="WP_101673874.1">
    <property type="nucleotide sequence ID" value="NZ_PKGQ01000004.1"/>
</dbReference>